<name>A0AAQ3UD72_PASNO</name>
<protein>
    <submittedName>
        <fullName evidence="1">Uncharacterized protein</fullName>
    </submittedName>
</protein>
<proteinExistence type="predicted"/>
<accession>A0AAQ3UD72</accession>
<evidence type="ECO:0000313" key="1">
    <source>
        <dbReference type="EMBL" id="WVZ90134.1"/>
    </source>
</evidence>
<dbReference type="EMBL" id="CP144752">
    <property type="protein sequence ID" value="WVZ90134.1"/>
    <property type="molecule type" value="Genomic_DNA"/>
</dbReference>
<evidence type="ECO:0000313" key="2">
    <source>
        <dbReference type="Proteomes" id="UP001341281"/>
    </source>
</evidence>
<keyword evidence="2" id="KW-1185">Reference proteome</keyword>
<sequence length="35" mass="4137">MLCSRLRRAPAACDLRLMSSRSKDFFPQFISHYEC</sequence>
<organism evidence="1 2">
    <name type="scientific">Paspalum notatum var. saurae</name>
    <dbReference type="NCBI Taxonomy" id="547442"/>
    <lineage>
        <taxon>Eukaryota</taxon>
        <taxon>Viridiplantae</taxon>
        <taxon>Streptophyta</taxon>
        <taxon>Embryophyta</taxon>
        <taxon>Tracheophyta</taxon>
        <taxon>Spermatophyta</taxon>
        <taxon>Magnoliopsida</taxon>
        <taxon>Liliopsida</taxon>
        <taxon>Poales</taxon>
        <taxon>Poaceae</taxon>
        <taxon>PACMAD clade</taxon>
        <taxon>Panicoideae</taxon>
        <taxon>Andropogonodae</taxon>
        <taxon>Paspaleae</taxon>
        <taxon>Paspalinae</taxon>
        <taxon>Paspalum</taxon>
    </lineage>
</organism>
<reference evidence="1 2" key="1">
    <citation type="submission" date="2024-02" db="EMBL/GenBank/DDBJ databases">
        <title>High-quality chromosome-scale genome assembly of Pensacola bahiagrass (Paspalum notatum Flugge var. saurae).</title>
        <authorList>
            <person name="Vega J.M."/>
            <person name="Podio M."/>
            <person name="Orjuela J."/>
            <person name="Siena L.A."/>
            <person name="Pessino S.C."/>
            <person name="Combes M.C."/>
            <person name="Mariac C."/>
            <person name="Albertini E."/>
            <person name="Pupilli F."/>
            <person name="Ortiz J.P.A."/>
            <person name="Leblanc O."/>
        </authorList>
    </citation>
    <scope>NUCLEOTIDE SEQUENCE [LARGE SCALE GENOMIC DNA]</scope>
    <source>
        <strain evidence="1">R1</strain>
        <tissue evidence="1">Leaf</tissue>
    </source>
</reference>
<dbReference type="Proteomes" id="UP001341281">
    <property type="component" value="Chromosome 08"/>
</dbReference>
<feature type="non-terminal residue" evidence="1">
    <location>
        <position position="1"/>
    </location>
</feature>
<dbReference type="AlphaFoldDB" id="A0AAQ3UD72"/>
<gene>
    <name evidence="1" type="ORF">U9M48_036464</name>
</gene>